<dbReference type="RefSeq" id="WP_245743053.1">
    <property type="nucleotide sequence ID" value="NZ_FNLL01000004.1"/>
</dbReference>
<reference evidence="7" key="1">
    <citation type="submission" date="2016-10" db="EMBL/GenBank/DDBJ databases">
        <authorList>
            <person name="Varghese N."/>
            <person name="Submissions S."/>
        </authorList>
    </citation>
    <scope>NUCLEOTIDE SEQUENCE [LARGE SCALE GENOMIC DNA]</scope>
    <source>
        <strain evidence="7">DSM 3384</strain>
    </source>
</reference>
<evidence type="ECO:0000256" key="2">
    <source>
        <dbReference type="ARBA" id="ARBA00009840"/>
    </source>
</evidence>
<dbReference type="PANTHER" id="PTHR30563">
    <property type="entry name" value="DNA RECOMBINATION PROTEIN RMUC"/>
    <property type="match status" value="1"/>
</dbReference>
<evidence type="ECO:0000256" key="4">
    <source>
        <dbReference type="ARBA" id="ARBA00023172"/>
    </source>
</evidence>
<name>A0A1H2FN51_9BACT</name>
<dbReference type="EMBL" id="FNLL01000004">
    <property type="protein sequence ID" value="SDU08749.1"/>
    <property type="molecule type" value="Genomic_DNA"/>
</dbReference>
<keyword evidence="7" id="KW-1185">Reference proteome</keyword>
<evidence type="ECO:0000256" key="3">
    <source>
        <dbReference type="ARBA" id="ARBA00023054"/>
    </source>
</evidence>
<evidence type="ECO:0000313" key="7">
    <source>
        <dbReference type="Proteomes" id="UP000199608"/>
    </source>
</evidence>
<keyword evidence="4" id="KW-0233">DNA recombination</keyword>
<evidence type="ECO:0000313" key="6">
    <source>
        <dbReference type="EMBL" id="SDU08749.1"/>
    </source>
</evidence>
<dbReference type="Proteomes" id="UP000199608">
    <property type="component" value="Unassembled WGS sequence"/>
</dbReference>
<keyword evidence="5" id="KW-0472">Membrane</keyword>
<protein>
    <submittedName>
        <fullName evidence="6">DNA recombination protein RmuC</fullName>
    </submittedName>
</protein>
<comment type="similarity">
    <text evidence="2">Belongs to the RmuC family.</text>
</comment>
<comment type="function">
    <text evidence="1">Involved in DNA recombination.</text>
</comment>
<dbReference type="GO" id="GO:0006310">
    <property type="term" value="P:DNA recombination"/>
    <property type="evidence" value="ECO:0007669"/>
    <property type="project" value="UniProtKB-KW"/>
</dbReference>
<dbReference type="InterPro" id="IPR003798">
    <property type="entry name" value="DNA_recombination_RmuC"/>
</dbReference>
<evidence type="ECO:0000256" key="1">
    <source>
        <dbReference type="ARBA" id="ARBA00003416"/>
    </source>
</evidence>
<evidence type="ECO:0000256" key="5">
    <source>
        <dbReference type="SAM" id="Phobius"/>
    </source>
</evidence>
<keyword evidence="5" id="KW-0812">Transmembrane</keyword>
<dbReference type="AlphaFoldDB" id="A0A1H2FN51"/>
<feature type="transmembrane region" description="Helical" evidence="5">
    <location>
        <begin position="6"/>
        <end position="31"/>
    </location>
</feature>
<sequence length="390" mass="43977">MTPENLLYLGIGFFFGVVLCAVLAKSGVLFFSKNLKKLSNEALFDNSAQFMALADKYFSSYVKEAKKDFDIKGNEILRTVDPVRQTLDKYEAHLNSMEKDREKAYGAITEKLMEMGRHQALLHIETGNLVKALRVPHVRGRWGEITLKRVAELAGMTDHCDFDEQVSTGGGKGSVRPDMVVTLPENRKIVIDSKVPLMAYLDALEASGEKERKARMKDHARQVMMHITALSSKNYFQHISPTPEFVVLFIPGENFFSAALTAYPEMIEKGIEKGVVLATPTTLIALLKAVSYSWKQKKSYENAEEIRSLGVELFSRICSMTGNINRLGKDIEKCVSTYNTTVGAMETRVMSTARKLENLDVSSQSMDDLQKIVYSKMFAREFNNRYQNDK</sequence>
<dbReference type="PANTHER" id="PTHR30563:SF0">
    <property type="entry name" value="DNA RECOMBINATION PROTEIN RMUC"/>
    <property type="match status" value="1"/>
</dbReference>
<proteinExistence type="inferred from homology"/>
<gene>
    <name evidence="6" type="ORF">SAMN04487931_104249</name>
</gene>
<keyword evidence="3" id="KW-0175">Coiled coil</keyword>
<dbReference type="Pfam" id="PF02646">
    <property type="entry name" value="RmuC"/>
    <property type="match status" value="1"/>
</dbReference>
<keyword evidence="5" id="KW-1133">Transmembrane helix</keyword>
<accession>A0A1H2FN51</accession>
<organism evidence="6 7">
    <name type="scientific">Desulfobacula phenolica</name>
    <dbReference type="NCBI Taxonomy" id="90732"/>
    <lineage>
        <taxon>Bacteria</taxon>
        <taxon>Pseudomonadati</taxon>
        <taxon>Thermodesulfobacteriota</taxon>
        <taxon>Desulfobacteria</taxon>
        <taxon>Desulfobacterales</taxon>
        <taxon>Desulfobacteraceae</taxon>
        <taxon>Desulfobacula</taxon>
    </lineage>
</organism>